<comment type="caution">
    <text evidence="1">The sequence shown here is derived from an EMBL/GenBank/DDBJ whole genome shotgun (WGS) entry which is preliminary data.</text>
</comment>
<reference evidence="1" key="1">
    <citation type="journal article" date="2023" name="G3 (Bethesda)">
        <title>A reference genome for the long-term kleptoplast-retaining sea slug Elysia crispata morphotype clarki.</title>
        <authorList>
            <person name="Eastman K.E."/>
            <person name="Pendleton A.L."/>
            <person name="Shaikh M.A."/>
            <person name="Suttiyut T."/>
            <person name="Ogas R."/>
            <person name="Tomko P."/>
            <person name="Gavelis G."/>
            <person name="Widhalm J.R."/>
            <person name="Wisecaver J.H."/>
        </authorList>
    </citation>
    <scope>NUCLEOTIDE SEQUENCE</scope>
    <source>
        <strain evidence="1">ECLA1</strain>
    </source>
</reference>
<dbReference type="Proteomes" id="UP001283361">
    <property type="component" value="Unassembled WGS sequence"/>
</dbReference>
<accession>A0AAE0YAA9</accession>
<protein>
    <submittedName>
        <fullName evidence="1">Uncharacterized protein</fullName>
    </submittedName>
</protein>
<keyword evidence="2" id="KW-1185">Reference proteome</keyword>
<name>A0AAE0YAA9_9GAST</name>
<organism evidence="1 2">
    <name type="scientific">Elysia crispata</name>
    <name type="common">lettuce slug</name>
    <dbReference type="NCBI Taxonomy" id="231223"/>
    <lineage>
        <taxon>Eukaryota</taxon>
        <taxon>Metazoa</taxon>
        <taxon>Spiralia</taxon>
        <taxon>Lophotrochozoa</taxon>
        <taxon>Mollusca</taxon>
        <taxon>Gastropoda</taxon>
        <taxon>Heterobranchia</taxon>
        <taxon>Euthyneura</taxon>
        <taxon>Panpulmonata</taxon>
        <taxon>Sacoglossa</taxon>
        <taxon>Placobranchoidea</taxon>
        <taxon>Plakobranchidae</taxon>
        <taxon>Elysia</taxon>
    </lineage>
</organism>
<gene>
    <name evidence="1" type="ORF">RRG08_016394</name>
</gene>
<evidence type="ECO:0000313" key="1">
    <source>
        <dbReference type="EMBL" id="KAK3737088.1"/>
    </source>
</evidence>
<sequence length="121" mass="13173">MEHKGKGSKIIIVSGESVPPQSEKNAKILCIHNRTMVNQTKKFPGNCLLITFHIMFCFSPEPSTLQTCCSASFIIIVTSTGLDLPTSHSRPPASSPPTHTHTFLVLVEIAWTPDGRIGNDS</sequence>
<dbReference type="AlphaFoldDB" id="A0AAE0YAA9"/>
<proteinExistence type="predicted"/>
<dbReference type="EMBL" id="JAWDGP010006665">
    <property type="protein sequence ID" value="KAK3737088.1"/>
    <property type="molecule type" value="Genomic_DNA"/>
</dbReference>
<evidence type="ECO:0000313" key="2">
    <source>
        <dbReference type="Proteomes" id="UP001283361"/>
    </source>
</evidence>